<dbReference type="InterPro" id="IPR029470">
    <property type="entry name" value="PDDEXK_4"/>
</dbReference>
<sequence>MVNCVYCLPASHAISSHCFFHQLPLMTSDIQPLLDQLEPVRVRRQISESADLFNIFRILRSETDEVHLHSRFIYELLDPQGSHGLGSVFLRLFADVAELPGLHYEHVQVWREHANIDILIRDAQQAIVIENKIYAGDQHEQLKRYHAFAAASHRQPTLCYLTLHGSQPSEWSLGDLQSQVRLLSYQQHIDQWLTSCIKEAATRPTLRETLSQYQTLIRHLTGNNMSEEEKQEVLRIVAKHDNAEKAAIIARNWKHVRWHAEWDFWNDLLALVSTHYAVASDDKRFNTDYIDKAIHGRRNREFYYGLSFRIGSLTGQPVNLRLERDAEPIYYGIPYGAVQDTDLRARMFKALQPIGGNHTQAWPTYTYTNPAIDFEEEAFGSSQLMMQMINPDKRQCIISQLFDELESMIKAAHEALQQEFGSDFEPAIRK</sequence>
<dbReference type="Proteomes" id="UP000282184">
    <property type="component" value="Unassembled WGS sequence"/>
</dbReference>
<dbReference type="Pfam" id="PF14281">
    <property type="entry name" value="PDDEXK_4"/>
    <property type="match status" value="1"/>
</dbReference>
<keyword evidence="2" id="KW-1185">Reference proteome</keyword>
<evidence type="ECO:0008006" key="3">
    <source>
        <dbReference type="Google" id="ProtNLM"/>
    </source>
</evidence>
<dbReference type="AlphaFoldDB" id="A0A431U7B5"/>
<evidence type="ECO:0000313" key="1">
    <source>
        <dbReference type="EMBL" id="RTQ52330.1"/>
    </source>
</evidence>
<organism evidence="1 2">
    <name type="scientific">Hymenobacter gummosus</name>
    <dbReference type="NCBI Taxonomy" id="1776032"/>
    <lineage>
        <taxon>Bacteria</taxon>
        <taxon>Pseudomonadati</taxon>
        <taxon>Bacteroidota</taxon>
        <taxon>Cytophagia</taxon>
        <taxon>Cytophagales</taxon>
        <taxon>Hymenobacteraceae</taxon>
        <taxon>Hymenobacter</taxon>
    </lineage>
</organism>
<accession>A0A431U7B5</accession>
<comment type="caution">
    <text evidence="1">The sequence shown here is derived from an EMBL/GenBank/DDBJ whole genome shotgun (WGS) entry which is preliminary data.</text>
</comment>
<protein>
    <recommendedName>
        <fullName evidence="3">PD-(D/E)XK nuclease family protein</fullName>
    </recommendedName>
</protein>
<dbReference type="OrthoDB" id="6346224at2"/>
<gene>
    <name evidence="1" type="ORF">EJV47_04730</name>
</gene>
<reference evidence="1 2" key="1">
    <citation type="submission" date="2018-12" db="EMBL/GenBank/DDBJ databases">
        <title>Hymenobacter gummosus sp. nov., isolated from a spring.</title>
        <authorList>
            <person name="Nie L."/>
        </authorList>
    </citation>
    <scope>NUCLEOTIDE SEQUENCE [LARGE SCALE GENOMIC DNA]</scope>
    <source>
        <strain evidence="1 2">KCTC 52166</strain>
    </source>
</reference>
<evidence type="ECO:0000313" key="2">
    <source>
        <dbReference type="Proteomes" id="UP000282184"/>
    </source>
</evidence>
<name>A0A431U7B5_9BACT</name>
<dbReference type="EMBL" id="RXOF01000002">
    <property type="protein sequence ID" value="RTQ52330.1"/>
    <property type="molecule type" value="Genomic_DNA"/>
</dbReference>
<proteinExistence type="predicted"/>